<evidence type="ECO:0000259" key="12">
    <source>
        <dbReference type="PROSITE" id="PS50035"/>
    </source>
</evidence>
<evidence type="ECO:0000256" key="8">
    <source>
        <dbReference type="ARBA" id="ARBA00042228"/>
    </source>
</evidence>
<feature type="compositionally biased region" description="Polar residues" evidence="11">
    <location>
        <begin position="183"/>
        <end position="198"/>
    </location>
</feature>
<feature type="region of interest" description="Disordered" evidence="11">
    <location>
        <begin position="569"/>
        <end position="625"/>
    </location>
</feature>
<dbReference type="RefSeq" id="XP_016248592.1">
    <property type="nucleotide sequence ID" value="XM_016395173.1"/>
</dbReference>
<dbReference type="Proteomes" id="UP000054466">
    <property type="component" value="Unassembled WGS sequence"/>
</dbReference>
<feature type="compositionally biased region" description="Low complexity" evidence="11">
    <location>
        <begin position="54"/>
        <end position="69"/>
    </location>
</feature>
<dbReference type="SMART" id="SM00155">
    <property type="entry name" value="PLDc"/>
    <property type="match status" value="2"/>
</dbReference>
<dbReference type="CDD" id="cd09138">
    <property type="entry name" value="PLDc_vPLD1_2_yPLD_like_1"/>
    <property type="match status" value="1"/>
</dbReference>
<dbReference type="PROSITE" id="PS50195">
    <property type="entry name" value="PX"/>
    <property type="match status" value="1"/>
</dbReference>
<dbReference type="FunFam" id="3.30.870.10:FF:000011">
    <property type="entry name" value="Phospholipase"/>
    <property type="match status" value="1"/>
</dbReference>
<feature type="domain" description="PLD phosphodiesterase" evidence="12">
    <location>
        <begin position="1235"/>
        <end position="1262"/>
    </location>
</feature>
<feature type="compositionally biased region" description="Polar residues" evidence="11">
    <location>
        <begin position="1763"/>
        <end position="1772"/>
    </location>
</feature>
<sequence>MAEAAEMKQNPMGVGAATDREKLQVKSAQLQPAFQPAFKVNGEPGPAILSNSRSSNTPGAGPTPSGSTPRDASPDKLTPFSTASRTSSALKKTYGSGSNLARSVTNEQSVGGREPADSDNALQSNGTPTAGRKSVQFSRDTQEISPHSNGHTTPPVGRADGSEQDKHHSLYARLRALAIPQGYSFSHTRSPSGLSASGRSVDGKDVDNQLSTPSGRNEAGLAATLEEDSGADADADAEESSAAENSVSQWATRKRRRKIQRFDDIETAPSSPHSLMRPGFASAPINSDTDIERPRALIRRATDTDMINSPQGVSEDEGRKQLTNSSGWTPRHPLRGLSYGGQRKPGDTTPDGLRRPLTLLNFASITSSREAGSNEAQTPKTPSRRKLLAERSSTLSAAKWRQLKNSIKTLGQGRKKPPTPEVQRSAALLAELAAAAPAALMLASMFQRDEHDHRRVPVLLEQLKVQVTDSEVDQHKSKDEKSIKESDEDKVLRHLIFKIECEYGNGANRMKWVIKRSLGDFSKMHLRYKAAYNAGRLRLRSDGRKKMPKFPLEVFPYLKSLRLFADEGDDEEADAGDDTEPGTATDTERPTPRSQTRPGMNSGRRKSSVAGLHDPITPGSTRREMFAERQRKTLEKYLQQMIQFMLFRPESNRLCRFLEISALGVRLAAEGSEHGKEGLLLIRSAKGLDFRALNALEFKKRHTPKWFLVRHSYVVCVDSAEQMHIYDVFLFDSDFKIQSRRLRSSDQRSAKELAEAAKESAKHPQHHRLKLVNSERKLKLISNNERQLQQFEESIREMVAGSPWAKINRFDSFAPVRPNCFAQWLVDGRDHMWVVSRALNQAKDVIYIHDWWLSPELYMRRPPAISQKWRLDRLLKKKAEEGVKIFVIVYRNIDAAIPIDSQYTKFSLLDLHPNVFVQRSPNQFRQNTFFWAHHEKICIVDHTVAFVGGIDLCFGRWDTPQHTLVDDKPTGFEPSEEPKDADHCQLWPGKDYSNPRIQDFYALNKPYEEMYDRSRVARMPWHDISMQVVGQPARDLTRHFVQRWNYILRQRKPTRPTPFLLPPPDFDPADLEALGLDGTCEVQICRSAGPWSLGTPDKTEHSIMNAYIKLIEESEHFVYIENQFFISSCETEGATVHNKIGDALVERITRASKNEEAWKAVIIIPLIPGFQNTVEEEGGTSVRLIMQYQYRSICRGESSIFGRLKAVGVDPEEYIQFYSLRQWGRIGPRKTLVTEQLYIHAKCMVVDDRIALIGSANINERSLLGNRDSECAAIVRDTDMVWSWMNGKPYQVGRFPHTLRMRLMREHLGLDVDKIMEDAQVMEAEHNKMHSSGKSVRSESPEDAFGSPLSEVDDVLSPLHGQDTELHEELLQRTEEFRSFNHDVDWEQQGNPNLKSKRAGVTQDPRVTGDPHHRQDVEGHGYDRMAEIAAKGLGDGRDSTLVKVNKEVLFSSIDPEGKAALEDPRKHGEQLRLPSYVVKMETPNPPLPPKPGLSRMDTIQLGLPMLSQLPPLPSGDDSDIGGPGLAKVSSKDSIRPHHPLMDELRRPLVDRDSMTDPIHDAFLYDTWHAVAENNTKIYRTVFRCMPDNQVRNWDEYHQYVAYEQRFNQLQGNDLPKEDKVSDPSRAGSVAKSGPPGAGSRHPAAQIKAVTHVPTDIEKATGDVKAKIKNVLGEKTNHAHETAEKEKLRRWAAETNHAQAERQGMPTLHRQETLTEEKAGLQTVHEGQAIVDEGSGTGEDDDFSTERPISSLSSTAVEKEKPASNGTPSTTNGPFVGYSDAVNQNAAHSTANLGGSGRRRRRATTRSSRRDFSASDDILAIEEAEELLGCVQGHLVVWPYDWLEKVEAGSNWLFPFDQISPIEIYI</sequence>
<feature type="compositionally biased region" description="Polar residues" evidence="11">
    <location>
        <begin position="361"/>
        <end position="381"/>
    </location>
</feature>
<evidence type="ECO:0000256" key="4">
    <source>
        <dbReference type="ARBA" id="ARBA00022737"/>
    </source>
</evidence>
<feature type="region of interest" description="Disordered" evidence="11">
    <location>
        <begin position="303"/>
        <end position="392"/>
    </location>
</feature>
<keyword evidence="7" id="KW-0443">Lipid metabolism</keyword>
<evidence type="ECO:0000256" key="11">
    <source>
        <dbReference type="SAM" id="MobiDB-lite"/>
    </source>
</evidence>
<keyword evidence="6" id="KW-0442">Lipid degradation</keyword>
<dbReference type="PANTHER" id="PTHR18896:SF76">
    <property type="entry name" value="PHOSPHOLIPASE"/>
    <property type="match status" value="1"/>
</dbReference>
<evidence type="ECO:0000256" key="6">
    <source>
        <dbReference type="ARBA" id="ARBA00022963"/>
    </source>
</evidence>
<keyword evidence="15" id="KW-1185">Reference proteome</keyword>
<evidence type="ECO:0000256" key="7">
    <source>
        <dbReference type="ARBA" id="ARBA00023098"/>
    </source>
</evidence>
<dbReference type="InterPro" id="IPR015679">
    <property type="entry name" value="PLipase_D_fam"/>
</dbReference>
<dbReference type="Gene3D" id="3.30.870.10">
    <property type="entry name" value="Endonuclease Chain A"/>
    <property type="match status" value="2"/>
</dbReference>
<dbReference type="SUPFAM" id="SSF56024">
    <property type="entry name" value="Phospholipase D/nuclease"/>
    <property type="match status" value="2"/>
</dbReference>
<keyword evidence="4" id="KW-0677">Repeat</keyword>
<keyword evidence="5" id="KW-0378">Hydrolase</keyword>
<evidence type="ECO:0000256" key="9">
    <source>
        <dbReference type="ARBA" id="ARBA00074658"/>
    </source>
</evidence>
<feature type="domain" description="PLD phosphodiesterase" evidence="12">
    <location>
        <begin position="929"/>
        <end position="956"/>
    </location>
</feature>
<organism evidence="14 15">
    <name type="scientific">Cladophialophora immunda</name>
    <dbReference type="NCBI Taxonomy" id="569365"/>
    <lineage>
        <taxon>Eukaryota</taxon>
        <taxon>Fungi</taxon>
        <taxon>Dikarya</taxon>
        <taxon>Ascomycota</taxon>
        <taxon>Pezizomycotina</taxon>
        <taxon>Eurotiomycetes</taxon>
        <taxon>Chaetothyriomycetidae</taxon>
        <taxon>Chaetothyriales</taxon>
        <taxon>Herpotrichiellaceae</taxon>
        <taxon>Cladophialophora</taxon>
    </lineage>
</organism>
<feature type="compositionally biased region" description="Polar residues" evidence="11">
    <location>
        <begin position="1746"/>
        <end position="1755"/>
    </location>
</feature>
<evidence type="ECO:0000256" key="3">
    <source>
        <dbReference type="ARBA" id="ARBA00012027"/>
    </source>
</evidence>
<evidence type="ECO:0000313" key="14">
    <source>
        <dbReference type="EMBL" id="KIW28376.1"/>
    </source>
</evidence>
<dbReference type="HOGENOM" id="CLU_000690_0_0_1"/>
<feature type="compositionally biased region" description="Polar residues" evidence="11">
    <location>
        <begin position="1780"/>
        <end position="1792"/>
    </location>
</feature>
<evidence type="ECO:0000256" key="2">
    <source>
        <dbReference type="ARBA" id="ARBA00008664"/>
    </source>
</evidence>
<dbReference type="Pfam" id="PF00614">
    <property type="entry name" value="PLDc"/>
    <property type="match status" value="1"/>
</dbReference>
<feature type="compositionally biased region" description="Basic and acidic residues" evidence="11">
    <location>
        <begin position="1407"/>
        <end position="1418"/>
    </location>
</feature>
<comment type="similarity">
    <text evidence="2">Belongs to the phospholipase D family.</text>
</comment>
<feature type="region of interest" description="Disordered" evidence="11">
    <location>
        <begin position="1"/>
        <end position="290"/>
    </location>
</feature>
<dbReference type="InterPro" id="IPR001683">
    <property type="entry name" value="PX_dom"/>
</dbReference>
<dbReference type="GO" id="GO:0009395">
    <property type="term" value="P:phospholipid catabolic process"/>
    <property type="evidence" value="ECO:0007669"/>
    <property type="project" value="TreeGrafter"/>
</dbReference>
<dbReference type="CDD" id="cd01254">
    <property type="entry name" value="PH_PLD"/>
    <property type="match status" value="1"/>
</dbReference>
<comment type="catalytic activity">
    <reaction evidence="1">
        <text>a 1,2-diacyl-sn-glycero-3-phosphocholine + H2O = a 1,2-diacyl-sn-glycero-3-phosphate + choline + H(+)</text>
        <dbReference type="Rhea" id="RHEA:14445"/>
        <dbReference type="ChEBI" id="CHEBI:15354"/>
        <dbReference type="ChEBI" id="CHEBI:15377"/>
        <dbReference type="ChEBI" id="CHEBI:15378"/>
        <dbReference type="ChEBI" id="CHEBI:57643"/>
        <dbReference type="ChEBI" id="CHEBI:58608"/>
        <dbReference type="EC" id="3.1.4.4"/>
    </reaction>
</comment>
<gene>
    <name evidence="14" type="ORF">PV07_08045</name>
</gene>
<name>A0A0D1ZK52_9EURO</name>
<feature type="region of interest" description="Disordered" evidence="11">
    <location>
        <begin position="1327"/>
        <end position="1347"/>
    </location>
</feature>
<proteinExistence type="inferred from homology"/>
<dbReference type="EC" id="3.1.4.4" evidence="3"/>
<dbReference type="STRING" id="569365.A0A0D1ZK52"/>
<evidence type="ECO:0000259" key="13">
    <source>
        <dbReference type="PROSITE" id="PS50195"/>
    </source>
</evidence>
<evidence type="ECO:0000313" key="15">
    <source>
        <dbReference type="Proteomes" id="UP000054466"/>
    </source>
</evidence>
<feature type="region of interest" description="Disordered" evidence="11">
    <location>
        <begin position="1385"/>
        <end position="1418"/>
    </location>
</feature>
<feature type="compositionally biased region" description="Acidic residues" evidence="11">
    <location>
        <begin position="225"/>
        <end position="241"/>
    </location>
</feature>
<dbReference type="InterPro" id="IPR025202">
    <property type="entry name" value="PLD-like_dom"/>
</dbReference>
<dbReference type="PANTHER" id="PTHR18896">
    <property type="entry name" value="PHOSPHOLIPASE D"/>
    <property type="match status" value="1"/>
</dbReference>
<dbReference type="CDD" id="cd09141">
    <property type="entry name" value="PLDc_vPLD1_2_yPLD_like_2"/>
    <property type="match status" value="1"/>
</dbReference>
<dbReference type="InterPro" id="IPR001736">
    <property type="entry name" value="PLipase_D/transphosphatidylase"/>
</dbReference>
<reference evidence="14 15" key="1">
    <citation type="submission" date="2015-01" db="EMBL/GenBank/DDBJ databases">
        <title>The Genome Sequence of Cladophialophora immunda CBS83496.</title>
        <authorList>
            <consortium name="The Broad Institute Genomics Platform"/>
            <person name="Cuomo C."/>
            <person name="de Hoog S."/>
            <person name="Gorbushina A."/>
            <person name="Stielow B."/>
            <person name="Teixiera M."/>
            <person name="Abouelleil A."/>
            <person name="Chapman S.B."/>
            <person name="Priest M."/>
            <person name="Young S.K."/>
            <person name="Wortman J."/>
            <person name="Nusbaum C."/>
            <person name="Birren B."/>
        </authorList>
    </citation>
    <scope>NUCLEOTIDE SEQUENCE [LARGE SCALE GENOMIC DNA]</scope>
    <source>
        <strain evidence="14 15">CBS 83496</strain>
    </source>
</reference>
<feature type="compositionally biased region" description="Polar residues" evidence="11">
    <location>
        <begin position="135"/>
        <end position="152"/>
    </location>
</feature>
<protein>
    <recommendedName>
        <fullName evidence="9">Phospholipase D1</fullName>
        <ecNumber evidence="3">3.1.4.4</ecNumber>
    </recommendedName>
    <alternativeName>
        <fullName evidence="8">Choline phosphatase 1</fullName>
    </alternativeName>
    <alternativeName>
        <fullName evidence="10">Phosphatidylcholine-hydrolyzing phospholipase D1</fullName>
    </alternativeName>
</protein>
<accession>A0A0D1ZK52</accession>
<dbReference type="GO" id="GO:0004630">
    <property type="term" value="F:phospholipase D activity"/>
    <property type="evidence" value="ECO:0007669"/>
    <property type="project" value="UniProtKB-EC"/>
</dbReference>
<feature type="compositionally biased region" description="Polar residues" evidence="11">
    <location>
        <begin position="79"/>
        <end position="109"/>
    </location>
</feature>
<dbReference type="GO" id="GO:0035091">
    <property type="term" value="F:phosphatidylinositol binding"/>
    <property type="evidence" value="ECO:0007669"/>
    <property type="project" value="InterPro"/>
</dbReference>
<evidence type="ECO:0000256" key="5">
    <source>
        <dbReference type="ARBA" id="ARBA00022801"/>
    </source>
</evidence>
<dbReference type="Pfam" id="PF13091">
    <property type="entry name" value="PLDc_2"/>
    <property type="match status" value="1"/>
</dbReference>
<dbReference type="Gene3D" id="3.30.1520.10">
    <property type="entry name" value="Phox-like domain"/>
    <property type="match status" value="1"/>
</dbReference>
<dbReference type="VEuPathDB" id="FungiDB:PV07_08045"/>
<dbReference type="EMBL" id="KN847043">
    <property type="protein sequence ID" value="KIW28376.1"/>
    <property type="molecule type" value="Genomic_DNA"/>
</dbReference>
<dbReference type="GeneID" id="27347239"/>
<feature type="region of interest" description="Disordered" evidence="11">
    <location>
        <begin position="1729"/>
        <end position="1808"/>
    </location>
</feature>
<dbReference type="PROSITE" id="PS50035">
    <property type="entry name" value="PLD"/>
    <property type="match status" value="2"/>
</dbReference>
<feature type="region of interest" description="Disordered" evidence="11">
    <location>
        <begin position="1610"/>
        <end position="1643"/>
    </location>
</feature>
<evidence type="ECO:0000256" key="1">
    <source>
        <dbReference type="ARBA" id="ARBA00000798"/>
    </source>
</evidence>
<feature type="compositionally biased region" description="Acidic residues" evidence="11">
    <location>
        <begin position="569"/>
        <end position="580"/>
    </location>
</feature>
<evidence type="ECO:0000256" key="10">
    <source>
        <dbReference type="ARBA" id="ARBA00079280"/>
    </source>
</evidence>
<feature type="domain" description="PX" evidence="13">
    <location>
        <begin position="475"/>
        <end position="665"/>
    </location>
</feature>
<dbReference type="InterPro" id="IPR036871">
    <property type="entry name" value="PX_dom_sf"/>
</dbReference>
<dbReference type="OrthoDB" id="14911at2759"/>